<gene>
    <name evidence="7" type="ORF">CBER1_10510</name>
</gene>
<keyword evidence="2" id="KW-0378">Hydrolase</keyword>
<dbReference type="AlphaFoldDB" id="A0A2S6BXR5"/>
<dbReference type="STRING" id="357750.A0A2S6BXR5"/>
<keyword evidence="4" id="KW-0326">Glycosidase</keyword>
<evidence type="ECO:0000256" key="4">
    <source>
        <dbReference type="ARBA" id="ARBA00023295"/>
    </source>
</evidence>
<organism evidence="7 8">
    <name type="scientific">Cercospora berteroae</name>
    <dbReference type="NCBI Taxonomy" id="357750"/>
    <lineage>
        <taxon>Eukaryota</taxon>
        <taxon>Fungi</taxon>
        <taxon>Dikarya</taxon>
        <taxon>Ascomycota</taxon>
        <taxon>Pezizomycotina</taxon>
        <taxon>Dothideomycetes</taxon>
        <taxon>Dothideomycetidae</taxon>
        <taxon>Mycosphaerellales</taxon>
        <taxon>Mycosphaerellaceae</taxon>
        <taxon>Cercospora</taxon>
    </lineage>
</organism>
<evidence type="ECO:0000313" key="7">
    <source>
        <dbReference type="EMBL" id="PPJ52241.1"/>
    </source>
</evidence>
<keyword evidence="8" id="KW-1185">Reference proteome</keyword>
<comment type="caution">
    <text evidence="7">The sequence shown here is derived from an EMBL/GenBank/DDBJ whole genome shotgun (WGS) entry which is preliminary data.</text>
</comment>
<feature type="compositionally biased region" description="Polar residues" evidence="5">
    <location>
        <begin position="120"/>
        <end position="138"/>
    </location>
</feature>
<dbReference type="GO" id="GO:0005975">
    <property type="term" value="P:carbohydrate metabolic process"/>
    <property type="evidence" value="ECO:0007669"/>
    <property type="project" value="InterPro"/>
</dbReference>
<evidence type="ECO:0000313" key="8">
    <source>
        <dbReference type="Proteomes" id="UP000237631"/>
    </source>
</evidence>
<comment type="similarity">
    <text evidence="1">Belongs to the glycosyl hydrolase 3 family.</text>
</comment>
<dbReference type="PANTHER" id="PTHR30480:SF14">
    <property type="entry name" value="HYDROLASE, PUTATIVE (AFU_ORTHOLOGUE AFUA_4G13770)-RELATED"/>
    <property type="match status" value="1"/>
</dbReference>
<dbReference type="SUPFAM" id="SSF51445">
    <property type="entry name" value="(Trans)glycosidases"/>
    <property type="match status" value="1"/>
</dbReference>
<evidence type="ECO:0000256" key="1">
    <source>
        <dbReference type="ARBA" id="ARBA00005336"/>
    </source>
</evidence>
<dbReference type="Gene3D" id="3.20.20.300">
    <property type="entry name" value="Glycoside hydrolase, family 3, N-terminal domain"/>
    <property type="match status" value="1"/>
</dbReference>
<evidence type="ECO:0000256" key="2">
    <source>
        <dbReference type="ARBA" id="ARBA00022801"/>
    </source>
</evidence>
<dbReference type="Proteomes" id="UP000237631">
    <property type="component" value="Unassembled WGS sequence"/>
</dbReference>
<dbReference type="InterPro" id="IPR036962">
    <property type="entry name" value="Glyco_hydro_3_N_sf"/>
</dbReference>
<dbReference type="EMBL" id="PNEN01001711">
    <property type="protein sequence ID" value="PPJ52241.1"/>
    <property type="molecule type" value="Genomic_DNA"/>
</dbReference>
<dbReference type="OrthoDB" id="416222at2759"/>
<feature type="domain" description="Glycoside hydrolase family 3 N-terminal" evidence="6">
    <location>
        <begin position="55"/>
        <end position="362"/>
    </location>
</feature>
<evidence type="ECO:0000256" key="3">
    <source>
        <dbReference type="ARBA" id="ARBA00023180"/>
    </source>
</evidence>
<protein>
    <recommendedName>
        <fullName evidence="6">Glycoside hydrolase family 3 N-terminal domain-containing protein</fullName>
    </recommendedName>
</protein>
<feature type="region of interest" description="Disordered" evidence="5">
    <location>
        <begin position="118"/>
        <end position="138"/>
    </location>
</feature>
<dbReference type="PANTHER" id="PTHR30480">
    <property type="entry name" value="BETA-HEXOSAMINIDASE-RELATED"/>
    <property type="match status" value="1"/>
</dbReference>
<dbReference type="InterPro" id="IPR017853">
    <property type="entry name" value="GH"/>
</dbReference>
<dbReference type="GO" id="GO:0004553">
    <property type="term" value="F:hydrolase activity, hydrolyzing O-glycosyl compounds"/>
    <property type="evidence" value="ECO:0007669"/>
    <property type="project" value="InterPro"/>
</dbReference>
<evidence type="ECO:0000256" key="5">
    <source>
        <dbReference type="SAM" id="MobiDB-lite"/>
    </source>
</evidence>
<name>A0A2S6BXR5_9PEZI</name>
<reference evidence="8" key="1">
    <citation type="journal article" date="2017" name="bioRxiv">
        <title>Conservation of a gene cluster reveals novel cercosporin biosynthetic mechanisms and extends production to the genus Colletotrichum.</title>
        <authorList>
            <person name="de Jonge R."/>
            <person name="Ebert M.K."/>
            <person name="Huitt-Roehl C.R."/>
            <person name="Pal P."/>
            <person name="Suttle J.C."/>
            <person name="Spanner R.E."/>
            <person name="Neubauer J.D."/>
            <person name="Jurick W.M.II."/>
            <person name="Stott K.A."/>
            <person name="Secor G.A."/>
            <person name="Thomma B.P.H.J."/>
            <person name="Van de Peer Y."/>
            <person name="Townsend C.A."/>
            <person name="Bolton M.D."/>
        </authorList>
    </citation>
    <scope>NUCLEOTIDE SEQUENCE [LARGE SCALE GENOMIC DNA]</scope>
    <source>
        <strain evidence="8">CBS538.71</strain>
    </source>
</reference>
<dbReference type="Pfam" id="PF00933">
    <property type="entry name" value="Glyco_hydro_3"/>
    <property type="match status" value="1"/>
</dbReference>
<dbReference type="InterPro" id="IPR001764">
    <property type="entry name" value="Glyco_hydro_3_N"/>
</dbReference>
<dbReference type="GO" id="GO:0009254">
    <property type="term" value="P:peptidoglycan turnover"/>
    <property type="evidence" value="ECO:0007669"/>
    <property type="project" value="TreeGrafter"/>
</dbReference>
<accession>A0A2S6BXR5</accession>
<evidence type="ECO:0000259" key="6">
    <source>
        <dbReference type="Pfam" id="PF00933"/>
    </source>
</evidence>
<keyword evidence="3" id="KW-0325">Glycoprotein</keyword>
<proteinExistence type="inferred from homology"/>
<dbReference type="InterPro" id="IPR050226">
    <property type="entry name" value="NagZ_Beta-hexosaminidase"/>
</dbReference>
<sequence length="369" mass="39498">MESRSNNNTYEMRLTTSAAAFLAYLITFIQADADDIAAGHHIIWSYPGPNIPDDLVAAARDGKVSGVIFYSENIDKANDLPRQIRNLQNVYRHSPSYPGYPLLLVTDQEGGIVNRLPGGPSTSAKSIGSSSDPLSSATQAGQTVAQIFSQFGINGDLAPVLDVHRNENDFTDREQRSFSSDPHIVSSSAAAWISALQAQNYPATAKHFPGLGAAAADQNTDLKPVTINLSADELRGKDMLPYIAAINQSNVKMIMTSWAVYPALDSDNPAGLSGNIVQGELRQRLGFRGVTITDALEAGSIKALGGTGDLAVRAVQAGMDIVLASVRLVSQGQEAHDGIVKALREGRIDRGEFDAATQRIVDLRRSLPQ</sequence>